<accession>A0A940NTS7</accession>
<evidence type="ECO:0000256" key="1">
    <source>
        <dbReference type="ARBA" id="ARBA00004651"/>
    </source>
</evidence>
<dbReference type="RefSeq" id="WP_209407308.1">
    <property type="nucleotide sequence ID" value="NZ_JAGIYQ010000017.1"/>
</dbReference>
<evidence type="ECO:0000313" key="10">
    <source>
        <dbReference type="EMBL" id="MBP0726967.1"/>
    </source>
</evidence>
<gene>
    <name evidence="10" type="ORF">J5Y03_17555</name>
</gene>
<reference evidence="10" key="1">
    <citation type="submission" date="2021-04" db="EMBL/GenBank/DDBJ databases">
        <title>Genome seq and assembly of Bacillus sp.</title>
        <authorList>
            <person name="Chhetri G."/>
        </authorList>
    </citation>
    <scope>NUCLEOTIDE SEQUENCE</scope>
    <source>
        <strain evidence="10">RG28</strain>
    </source>
</reference>
<dbReference type="Gene3D" id="3.30.240.20">
    <property type="entry name" value="bsu07140 like domains"/>
    <property type="match status" value="2"/>
</dbReference>
<feature type="domain" description="YetF-like N-terminal transmembrane" evidence="9">
    <location>
        <begin position="16"/>
        <end position="83"/>
    </location>
</feature>
<dbReference type="PANTHER" id="PTHR34582:SF5">
    <property type="entry name" value="UPF0702 TRANSMEMBRANE PROTEIN YETF"/>
    <property type="match status" value="1"/>
</dbReference>
<keyword evidence="11" id="KW-1185">Reference proteome</keyword>
<evidence type="ECO:0000313" key="11">
    <source>
        <dbReference type="Proteomes" id="UP000682134"/>
    </source>
</evidence>
<feature type="transmembrane region" description="Helical" evidence="7">
    <location>
        <begin position="67"/>
        <end position="89"/>
    </location>
</feature>
<dbReference type="PANTHER" id="PTHR34582">
    <property type="entry name" value="UPF0702 TRANSMEMBRANE PROTEIN YCAP"/>
    <property type="match status" value="1"/>
</dbReference>
<dbReference type="Pfam" id="PF20730">
    <property type="entry name" value="YetF_N"/>
    <property type="match status" value="1"/>
</dbReference>
<evidence type="ECO:0000256" key="3">
    <source>
        <dbReference type="ARBA" id="ARBA00022475"/>
    </source>
</evidence>
<name>A0A940NTS7_9BACI</name>
<evidence type="ECO:0000259" key="9">
    <source>
        <dbReference type="Pfam" id="PF20730"/>
    </source>
</evidence>
<evidence type="ECO:0000256" key="6">
    <source>
        <dbReference type="ARBA" id="ARBA00023136"/>
    </source>
</evidence>
<protein>
    <submittedName>
        <fullName evidence="10">DUF421 domain-containing protein</fullName>
    </submittedName>
</protein>
<feature type="domain" description="YetF C-terminal" evidence="8">
    <location>
        <begin position="90"/>
        <end position="222"/>
    </location>
</feature>
<feature type="transmembrane region" description="Helical" evidence="7">
    <location>
        <begin position="12"/>
        <end position="29"/>
    </location>
</feature>
<evidence type="ECO:0000256" key="7">
    <source>
        <dbReference type="SAM" id="Phobius"/>
    </source>
</evidence>
<keyword evidence="3" id="KW-1003">Cell membrane</keyword>
<proteinExistence type="inferred from homology"/>
<comment type="similarity">
    <text evidence="2">Belongs to the UPF0702 family.</text>
</comment>
<evidence type="ECO:0000259" key="8">
    <source>
        <dbReference type="Pfam" id="PF04239"/>
    </source>
</evidence>
<dbReference type="EMBL" id="JAGIYQ010000017">
    <property type="protein sequence ID" value="MBP0726967.1"/>
    <property type="molecule type" value="Genomic_DNA"/>
</dbReference>
<keyword evidence="6 7" id="KW-0472">Membrane</keyword>
<comment type="caution">
    <text evidence="10">The sequence shown here is derived from an EMBL/GenBank/DDBJ whole genome shotgun (WGS) entry which is preliminary data.</text>
</comment>
<feature type="transmembrane region" description="Helical" evidence="7">
    <location>
        <begin position="41"/>
        <end position="61"/>
    </location>
</feature>
<organism evidence="10 11">
    <name type="scientific">Gottfriedia endophytica</name>
    <dbReference type="NCBI Taxonomy" id="2820819"/>
    <lineage>
        <taxon>Bacteria</taxon>
        <taxon>Bacillati</taxon>
        <taxon>Bacillota</taxon>
        <taxon>Bacilli</taxon>
        <taxon>Bacillales</taxon>
        <taxon>Bacillaceae</taxon>
        <taxon>Gottfriedia</taxon>
    </lineage>
</organism>
<dbReference type="InterPro" id="IPR023090">
    <property type="entry name" value="UPF0702_alpha/beta_dom_sf"/>
</dbReference>
<dbReference type="Proteomes" id="UP000682134">
    <property type="component" value="Unassembled WGS sequence"/>
</dbReference>
<evidence type="ECO:0000256" key="4">
    <source>
        <dbReference type="ARBA" id="ARBA00022692"/>
    </source>
</evidence>
<dbReference type="InterPro" id="IPR007353">
    <property type="entry name" value="DUF421"/>
</dbReference>
<keyword evidence="5 7" id="KW-1133">Transmembrane helix</keyword>
<dbReference type="AlphaFoldDB" id="A0A940NTS7"/>
<dbReference type="InterPro" id="IPR048454">
    <property type="entry name" value="YetF_N"/>
</dbReference>
<comment type="subcellular location">
    <subcellularLocation>
        <location evidence="1">Cell membrane</location>
        <topology evidence="1">Multi-pass membrane protein</topology>
    </subcellularLocation>
</comment>
<dbReference type="Pfam" id="PF04239">
    <property type="entry name" value="DUF421"/>
    <property type="match status" value="1"/>
</dbReference>
<sequence length="234" mass="26591">MINLPSQVTLPISGWIIRSIIGFIYMIVISRCLGQRSISQLRLLDFVIVLMLGDIIANPLSDDTVEMQGSLITIATTVGLYVLATIFTYKNPRFRKFVSPEAIPLVTKGQINFKNLKKARLTLDDLLSELRKNKIDDVSKVVLANWEPGGVVSVFQFPQYDPVTKEELNIPINAFIESRAVIKDGVIDNKALYFFEKSETWLKQKLKENYSVSIEEVLLATLSEKEEVKIYLYK</sequence>
<evidence type="ECO:0000256" key="2">
    <source>
        <dbReference type="ARBA" id="ARBA00006448"/>
    </source>
</evidence>
<evidence type="ECO:0000256" key="5">
    <source>
        <dbReference type="ARBA" id="ARBA00022989"/>
    </source>
</evidence>
<dbReference type="GO" id="GO:0005886">
    <property type="term" value="C:plasma membrane"/>
    <property type="evidence" value="ECO:0007669"/>
    <property type="project" value="UniProtKB-SubCell"/>
</dbReference>
<keyword evidence="4 7" id="KW-0812">Transmembrane</keyword>